<evidence type="ECO:0000256" key="1">
    <source>
        <dbReference type="ARBA" id="ARBA00008115"/>
    </source>
</evidence>
<comment type="catalytic activity">
    <reaction evidence="9">
        <text>a pseudouridine in rRNA + S-adenosyl-L-methionine = an N(1)-methylpseudouridine in rRNA + S-adenosyl-L-homocysteine + H(+)</text>
        <dbReference type="Rhea" id="RHEA:46696"/>
        <dbReference type="Rhea" id="RHEA-COMP:11634"/>
        <dbReference type="Rhea" id="RHEA-COMP:13933"/>
        <dbReference type="ChEBI" id="CHEBI:15378"/>
        <dbReference type="ChEBI" id="CHEBI:57856"/>
        <dbReference type="ChEBI" id="CHEBI:59789"/>
        <dbReference type="ChEBI" id="CHEBI:65314"/>
        <dbReference type="ChEBI" id="CHEBI:74890"/>
    </reaction>
</comment>
<evidence type="ECO:0000313" key="11">
    <source>
        <dbReference type="EMBL" id="MBX8644776.1"/>
    </source>
</evidence>
<dbReference type="EMBL" id="JAGVSJ010000003">
    <property type="protein sequence ID" value="MBX8631334.1"/>
    <property type="molecule type" value="Genomic_DNA"/>
</dbReference>
<keyword evidence="5 9" id="KW-0808">Transferase</keyword>
<dbReference type="PANTHER" id="PTHR12636">
    <property type="entry name" value="NEP1/MRA1"/>
    <property type="match status" value="1"/>
</dbReference>
<evidence type="ECO:0000256" key="2">
    <source>
        <dbReference type="ARBA" id="ARBA00022517"/>
    </source>
</evidence>
<evidence type="ECO:0000313" key="12">
    <source>
        <dbReference type="Proteomes" id="UP000716004"/>
    </source>
</evidence>
<keyword evidence="2 9" id="KW-0690">Ribosome biogenesis</keyword>
<dbReference type="InterPro" id="IPR029026">
    <property type="entry name" value="tRNA_m1G_MTases_N"/>
</dbReference>
<evidence type="ECO:0000256" key="3">
    <source>
        <dbReference type="ARBA" id="ARBA00022552"/>
    </source>
</evidence>
<evidence type="ECO:0000256" key="6">
    <source>
        <dbReference type="ARBA" id="ARBA00022691"/>
    </source>
</evidence>
<dbReference type="GO" id="GO:0070475">
    <property type="term" value="P:rRNA base methylation"/>
    <property type="evidence" value="ECO:0007669"/>
    <property type="project" value="InterPro"/>
</dbReference>
<comment type="similarity">
    <text evidence="1 9">Belongs to the class IV-like SAM-binding methyltransferase superfamily. RNA methyltransferase NEP1 family.</text>
</comment>
<dbReference type="HAMAP" id="MF_00554">
    <property type="entry name" value="NEP1"/>
    <property type="match status" value="1"/>
</dbReference>
<feature type="site" description="Interaction with substrate rRNA" evidence="9">
    <location>
        <position position="104"/>
    </location>
</feature>
<dbReference type="Proteomes" id="UP000716004">
    <property type="component" value="Unassembled WGS sequence"/>
</dbReference>
<dbReference type="GO" id="GO:0019843">
    <property type="term" value="F:rRNA binding"/>
    <property type="evidence" value="ECO:0007669"/>
    <property type="project" value="UniProtKB-UniRule"/>
</dbReference>
<dbReference type="InterPro" id="IPR005304">
    <property type="entry name" value="Rbsml_bgen_MeTrfase_EMG1/NEP1"/>
</dbReference>
<feature type="binding site" evidence="9">
    <location>
        <position position="180"/>
    </location>
    <ligand>
        <name>S-adenosyl-L-methionine</name>
        <dbReference type="ChEBI" id="CHEBI:59789"/>
    </ligand>
</feature>
<dbReference type="CDD" id="cd18088">
    <property type="entry name" value="Nep1-like"/>
    <property type="match status" value="1"/>
</dbReference>
<feature type="site" description="Interaction with substrate rRNA" evidence="9">
    <location>
        <position position="60"/>
    </location>
</feature>
<feature type="site" description="Stabilizes Arg-xx" evidence="9">
    <location>
        <position position="62"/>
    </location>
</feature>
<keyword evidence="8 9" id="KW-0694">RNA-binding</keyword>
<name>A0A8J8CAP0_9ARCH</name>
<evidence type="ECO:0000256" key="9">
    <source>
        <dbReference type="HAMAP-Rule" id="MF_00554"/>
    </source>
</evidence>
<dbReference type="Pfam" id="PF03587">
    <property type="entry name" value="EMG1"/>
    <property type="match status" value="1"/>
</dbReference>
<comment type="caution">
    <text evidence="10">The sequence shown here is derived from an EMBL/GenBank/DDBJ whole genome shotgun (WGS) entry which is preliminary data.</text>
</comment>
<feature type="site" description="Interaction with substrate rRNA" evidence="9">
    <location>
        <position position="101"/>
    </location>
</feature>
<comment type="subunit">
    <text evidence="9">Homodimer.</text>
</comment>
<gene>
    <name evidence="9" type="primary">nep1</name>
    <name evidence="10" type="ORF">J9259_02255</name>
    <name evidence="11" type="ORF">KIY12_08680</name>
</gene>
<protein>
    <recommendedName>
        <fullName evidence="9">Ribosomal RNA small subunit methyltransferase Nep1</fullName>
        <ecNumber evidence="9">2.1.1.-</ecNumber>
    </recommendedName>
    <alternativeName>
        <fullName evidence="9">16S rRNA (pseudouridine-N1-)-methyltransferase Nep1</fullName>
    </alternativeName>
</protein>
<feature type="site" description="Interaction with substrate rRNA" evidence="9">
    <location>
        <position position="108"/>
    </location>
</feature>
<dbReference type="InterPro" id="IPR029028">
    <property type="entry name" value="Alpha/beta_knot_MTases"/>
</dbReference>
<evidence type="ECO:0000313" key="10">
    <source>
        <dbReference type="EMBL" id="MBX8631334.1"/>
    </source>
</evidence>
<dbReference type="SUPFAM" id="SSF75217">
    <property type="entry name" value="alpha/beta knot"/>
    <property type="match status" value="1"/>
</dbReference>
<keyword evidence="7 9" id="KW-0699">rRNA-binding</keyword>
<dbReference type="GO" id="GO:0070037">
    <property type="term" value="F:rRNA (pseudouridine) methyltransferase activity"/>
    <property type="evidence" value="ECO:0007669"/>
    <property type="project" value="UniProtKB-UniRule"/>
</dbReference>
<accession>A0A8J8CAP0</accession>
<keyword evidence="3 9" id="KW-0698">rRNA processing</keyword>
<reference evidence="10" key="1">
    <citation type="submission" date="2021-04" db="EMBL/GenBank/DDBJ databases">
        <title>Genomic insights into ecological role and evolution of a novel Thermoplasmata order Candidatus Sysuiplasmatales.</title>
        <authorList>
            <person name="Yuan Y."/>
        </authorList>
    </citation>
    <scope>NUCLEOTIDE SEQUENCE</scope>
    <source>
        <strain evidence="11">TUT19-bin139</strain>
        <strain evidence="10">YP2-bin.285</strain>
    </source>
</reference>
<evidence type="ECO:0000256" key="7">
    <source>
        <dbReference type="ARBA" id="ARBA00022730"/>
    </source>
</evidence>
<dbReference type="Proteomes" id="UP000750197">
    <property type="component" value="Unassembled WGS sequence"/>
</dbReference>
<evidence type="ECO:0000256" key="8">
    <source>
        <dbReference type="ARBA" id="ARBA00022884"/>
    </source>
</evidence>
<sequence length="220" mass="24378">MINLIIADSALELIPEEIANHPTVRATASRRGKIASKCLLDASLHHSAMSSLPLSDRRGRPDIVHFCLLLAFDSIVNRKGEMRVYVHTIGDNVIHFDRRIRLPKNYNRFTGLVESLLAEGEISSEGKRLAWVENMSLPVFVKSLNAPVFIFSESGMPVSSFHFLKDSEEVTLVVGGFPHGDYLSDIKAIGGSTISIYGEKMMAWSVVATILCQLHQTMPD</sequence>
<dbReference type="PANTHER" id="PTHR12636:SF5">
    <property type="entry name" value="RIBOSOMAL RNA SMALL SUBUNIT METHYLTRANSFERASE NEP1"/>
    <property type="match status" value="1"/>
</dbReference>
<dbReference type="EMBL" id="JAHEAC010000099">
    <property type="protein sequence ID" value="MBX8644776.1"/>
    <property type="molecule type" value="Genomic_DNA"/>
</dbReference>
<evidence type="ECO:0000256" key="4">
    <source>
        <dbReference type="ARBA" id="ARBA00022603"/>
    </source>
</evidence>
<keyword evidence="4 9" id="KW-0489">Methyltransferase</keyword>
<organism evidence="10 12">
    <name type="scientific">Candidatus Sysuiplasma superficiale</name>
    <dbReference type="NCBI Taxonomy" id="2823368"/>
    <lineage>
        <taxon>Archaea</taxon>
        <taxon>Methanobacteriati</taxon>
        <taxon>Thermoplasmatota</taxon>
        <taxon>Thermoplasmata</taxon>
        <taxon>Candidatus Sysuiplasmatales</taxon>
        <taxon>Candidatus Sysuiplasmataceae</taxon>
        <taxon>Candidatus Sysuiplasma</taxon>
    </lineage>
</organism>
<feature type="binding site" evidence="9">
    <location>
        <position position="175"/>
    </location>
    <ligand>
        <name>S-adenosyl-L-methionine</name>
        <dbReference type="ChEBI" id="CHEBI:59789"/>
    </ligand>
</feature>
<feature type="binding site" evidence="9">
    <location>
        <begin position="196"/>
        <end position="201"/>
    </location>
    <ligand>
        <name>S-adenosyl-L-methionine</name>
        <dbReference type="ChEBI" id="CHEBI:59789"/>
    </ligand>
</feature>
<evidence type="ECO:0000256" key="5">
    <source>
        <dbReference type="ARBA" id="ARBA00022679"/>
    </source>
</evidence>
<dbReference type="InterPro" id="IPR023503">
    <property type="entry name" value="Ribosome_NEP1_arc"/>
</dbReference>
<proteinExistence type="inferred from homology"/>
<dbReference type="EC" id="2.1.1.-" evidence="9"/>
<comment type="function">
    <text evidence="9">Methyltransferase involved in ribosomal biogenesis. Specifically catalyzes the N1-methylation of the pseudouridine corresponding to position 914 in M.jannaschii 16S rRNA.</text>
</comment>
<dbReference type="Gene3D" id="3.40.1280.10">
    <property type="match status" value="1"/>
</dbReference>
<keyword evidence="6 9" id="KW-0949">S-adenosyl-L-methionine</keyword>
<dbReference type="AlphaFoldDB" id="A0A8J8CAP0"/>